<name>A0A0R2F8B6_9LACO</name>
<dbReference type="AlphaFoldDB" id="A0A0R2F8B6"/>
<comment type="caution">
    <text evidence="2">The sequence shown here is derived from an EMBL/GenBank/DDBJ whole genome shotgun (WGS) entry which is preliminary data.</text>
</comment>
<dbReference type="InterPro" id="IPR036821">
    <property type="entry name" value="Peptide_deformylase_sf"/>
</dbReference>
<dbReference type="OrthoDB" id="9784988at2"/>
<dbReference type="Gene3D" id="3.90.45.10">
    <property type="entry name" value="Peptide deformylase"/>
    <property type="match status" value="1"/>
</dbReference>
<dbReference type="NCBIfam" id="NF006670">
    <property type="entry name" value="PRK09218.1"/>
    <property type="match status" value="1"/>
</dbReference>
<dbReference type="GO" id="GO:0042586">
    <property type="term" value="F:peptide deformylase activity"/>
    <property type="evidence" value="ECO:0007669"/>
    <property type="project" value="InterPro"/>
</dbReference>
<dbReference type="PANTHER" id="PTHR10458">
    <property type="entry name" value="PEPTIDE DEFORMYLASE"/>
    <property type="match status" value="1"/>
</dbReference>
<sequence length="136" mass="15199">MIKQINHSQAFLSKKSVKATKMDGAVVTDLMDTLKANTARCVGMAANMIGSNKRIIVVQMGMLSIPMINPEITKKSGPYQATEGCLSLEGQRETTRYKKIELHYLDQNFKPHTQEFSDFTAQIVQHEVDHCDGVLI</sequence>
<accession>A0A0R2F8B6</accession>
<dbReference type="SUPFAM" id="SSF56420">
    <property type="entry name" value="Peptide deformylase"/>
    <property type="match status" value="1"/>
</dbReference>
<comment type="similarity">
    <text evidence="1">Belongs to the polypeptide deformylase family.</text>
</comment>
<dbReference type="PIRSF" id="PIRSF004749">
    <property type="entry name" value="Pep_def"/>
    <property type="match status" value="1"/>
</dbReference>
<reference evidence="2 3" key="1">
    <citation type="journal article" date="2015" name="Genome Announc.">
        <title>Expanding the biotechnology potential of lactobacilli through comparative genomics of 213 strains and associated genera.</title>
        <authorList>
            <person name="Sun Z."/>
            <person name="Harris H.M."/>
            <person name="McCann A."/>
            <person name="Guo C."/>
            <person name="Argimon S."/>
            <person name="Zhang W."/>
            <person name="Yang X."/>
            <person name="Jeffery I.B."/>
            <person name="Cooney J.C."/>
            <person name="Kagawa T.F."/>
            <person name="Liu W."/>
            <person name="Song Y."/>
            <person name="Salvetti E."/>
            <person name="Wrobel A."/>
            <person name="Rasinkangas P."/>
            <person name="Parkhill J."/>
            <person name="Rea M.C."/>
            <person name="O'Sullivan O."/>
            <person name="Ritari J."/>
            <person name="Douillard F.P."/>
            <person name="Paul Ross R."/>
            <person name="Yang R."/>
            <person name="Briner A.E."/>
            <person name="Felis G.E."/>
            <person name="de Vos W.M."/>
            <person name="Barrangou R."/>
            <person name="Klaenhammer T.R."/>
            <person name="Caufield P.W."/>
            <person name="Cui Y."/>
            <person name="Zhang H."/>
            <person name="O'Toole P.W."/>
        </authorList>
    </citation>
    <scope>NUCLEOTIDE SEQUENCE [LARGE SCALE GENOMIC DNA]</scope>
    <source>
        <strain evidence="2 3">DSM 23365</strain>
    </source>
</reference>
<protein>
    <submittedName>
        <fullName evidence="2">Peptide deformylase</fullName>
    </submittedName>
</protein>
<dbReference type="PRINTS" id="PR01576">
    <property type="entry name" value="PDEFORMYLASE"/>
</dbReference>
<proteinExistence type="inferred from homology"/>
<dbReference type="RefSeq" id="WP_054737420.1">
    <property type="nucleotide sequence ID" value="NZ_AYZM01000105.1"/>
</dbReference>
<evidence type="ECO:0000256" key="1">
    <source>
        <dbReference type="ARBA" id="ARBA00010759"/>
    </source>
</evidence>
<dbReference type="EMBL" id="AYZM01000105">
    <property type="protein sequence ID" value="KRN21767.1"/>
    <property type="molecule type" value="Genomic_DNA"/>
</dbReference>
<gene>
    <name evidence="2" type="ORF">FD14_GL000950</name>
</gene>
<dbReference type="Proteomes" id="UP000051442">
    <property type="component" value="Unassembled WGS sequence"/>
</dbReference>
<dbReference type="STRING" id="1423804.FD14_GL000950"/>
<keyword evidence="3" id="KW-1185">Reference proteome</keyword>
<dbReference type="PATRIC" id="fig|1423804.4.peg.1021"/>
<dbReference type="Pfam" id="PF01327">
    <property type="entry name" value="Pep_deformylase"/>
    <property type="match status" value="1"/>
</dbReference>
<evidence type="ECO:0000313" key="2">
    <source>
        <dbReference type="EMBL" id="KRN21767.1"/>
    </source>
</evidence>
<dbReference type="CDD" id="cd00487">
    <property type="entry name" value="Pep_deformylase"/>
    <property type="match status" value="1"/>
</dbReference>
<dbReference type="PANTHER" id="PTHR10458:SF22">
    <property type="entry name" value="PEPTIDE DEFORMYLASE"/>
    <property type="match status" value="1"/>
</dbReference>
<organism evidence="2 3">
    <name type="scientific">Secundilactobacillus similis DSM 23365 = JCM 2765</name>
    <dbReference type="NCBI Taxonomy" id="1423804"/>
    <lineage>
        <taxon>Bacteria</taxon>
        <taxon>Bacillati</taxon>
        <taxon>Bacillota</taxon>
        <taxon>Bacilli</taxon>
        <taxon>Lactobacillales</taxon>
        <taxon>Lactobacillaceae</taxon>
        <taxon>Secundilactobacillus</taxon>
    </lineage>
</organism>
<evidence type="ECO:0000313" key="3">
    <source>
        <dbReference type="Proteomes" id="UP000051442"/>
    </source>
</evidence>
<dbReference type="InterPro" id="IPR023635">
    <property type="entry name" value="Peptide_deformylase"/>
</dbReference>